<dbReference type="EMBL" id="MU274908">
    <property type="protein sequence ID" value="KAI0090453.1"/>
    <property type="molecule type" value="Genomic_DNA"/>
</dbReference>
<protein>
    <submittedName>
        <fullName evidence="1">Uncharacterized protein</fullName>
    </submittedName>
</protein>
<name>A0ACB8U805_9APHY</name>
<organism evidence="1 2">
    <name type="scientific">Irpex rosettiformis</name>
    <dbReference type="NCBI Taxonomy" id="378272"/>
    <lineage>
        <taxon>Eukaryota</taxon>
        <taxon>Fungi</taxon>
        <taxon>Dikarya</taxon>
        <taxon>Basidiomycota</taxon>
        <taxon>Agaricomycotina</taxon>
        <taxon>Agaricomycetes</taxon>
        <taxon>Polyporales</taxon>
        <taxon>Irpicaceae</taxon>
        <taxon>Irpex</taxon>
    </lineage>
</organism>
<keyword evidence="2" id="KW-1185">Reference proteome</keyword>
<sequence>MDPIDALEDYLSRTHRQSSSSDCNIQRLLNVLQIPQSNLQARSTIFRSLLQMTPLQYAIDFSPMDVRTLLFSELSNGCTKGSNLQAEGPLLVYAIGAGNIGLIKPLVDAGVDVNQKYTNGETALHVICHRCYYACLREIVRWAGDKIDWGMCTPGGRNALELFEESVAAGRGKGLSKKQVDEFGAILKNHIGYERMELSEESRTSLSMPGAFPCNIVGLEA</sequence>
<reference evidence="1" key="1">
    <citation type="journal article" date="2021" name="Environ. Microbiol.">
        <title>Gene family expansions and transcriptome signatures uncover fungal adaptations to wood decay.</title>
        <authorList>
            <person name="Hage H."/>
            <person name="Miyauchi S."/>
            <person name="Viragh M."/>
            <person name="Drula E."/>
            <person name="Min B."/>
            <person name="Chaduli D."/>
            <person name="Navarro D."/>
            <person name="Favel A."/>
            <person name="Norest M."/>
            <person name="Lesage-Meessen L."/>
            <person name="Balint B."/>
            <person name="Merenyi Z."/>
            <person name="de Eugenio L."/>
            <person name="Morin E."/>
            <person name="Martinez A.T."/>
            <person name="Baldrian P."/>
            <person name="Stursova M."/>
            <person name="Martinez M.J."/>
            <person name="Novotny C."/>
            <person name="Magnuson J.K."/>
            <person name="Spatafora J.W."/>
            <person name="Maurice S."/>
            <person name="Pangilinan J."/>
            <person name="Andreopoulos W."/>
            <person name="LaButti K."/>
            <person name="Hundley H."/>
            <person name="Na H."/>
            <person name="Kuo A."/>
            <person name="Barry K."/>
            <person name="Lipzen A."/>
            <person name="Henrissat B."/>
            <person name="Riley R."/>
            <person name="Ahrendt S."/>
            <person name="Nagy L.G."/>
            <person name="Grigoriev I.V."/>
            <person name="Martin F."/>
            <person name="Rosso M.N."/>
        </authorList>
    </citation>
    <scope>NUCLEOTIDE SEQUENCE</scope>
    <source>
        <strain evidence="1">CBS 384.51</strain>
    </source>
</reference>
<evidence type="ECO:0000313" key="2">
    <source>
        <dbReference type="Proteomes" id="UP001055072"/>
    </source>
</evidence>
<comment type="caution">
    <text evidence="1">The sequence shown here is derived from an EMBL/GenBank/DDBJ whole genome shotgun (WGS) entry which is preliminary data.</text>
</comment>
<dbReference type="Proteomes" id="UP001055072">
    <property type="component" value="Unassembled WGS sequence"/>
</dbReference>
<evidence type="ECO:0000313" key="1">
    <source>
        <dbReference type="EMBL" id="KAI0090453.1"/>
    </source>
</evidence>
<proteinExistence type="predicted"/>
<gene>
    <name evidence="1" type="ORF">BDY19DRAFT_992645</name>
</gene>
<accession>A0ACB8U805</accession>